<feature type="domain" description="NB-ARC" evidence="2">
    <location>
        <begin position="49"/>
        <end position="176"/>
    </location>
</feature>
<comment type="caution">
    <text evidence="3">The sequence shown here is derived from an EMBL/GenBank/DDBJ whole genome shotgun (WGS) entry which is preliminary data.</text>
</comment>
<keyword evidence="4" id="KW-1185">Reference proteome</keyword>
<proteinExistence type="predicted"/>
<dbReference type="PANTHER" id="PTHR36766:SF70">
    <property type="entry name" value="DISEASE RESISTANCE PROTEIN RGA4"/>
    <property type="match status" value="1"/>
</dbReference>
<dbReference type="Pfam" id="PF00931">
    <property type="entry name" value="NB-ARC"/>
    <property type="match status" value="1"/>
</dbReference>
<organism evidence="3 4">
    <name type="scientific">Striga asiatica</name>
    <name type="common">Asiatic witchweed</name>
    <name type="synonym">Buchnera asiatica</name>
    <dbReference type="NCBI Taxonomy" id="4170"/>
    <lineage>
        <taxon>Eukaryota</taxon>
        <taxon>Viridiplantae</taxon>
        <taxon>Streptophyta</taxon>
        <taxon>Embryophyta</taxon>
        <taxon>Tracheophyta</taxon>
        <taxon>Spermatophyta</taxon>
        <taxon>Magnoliopsida</taxon>
        <taxon>eudicotyledons</taxon>
        <taxon>Gunneridae</taxon>
        <taxon>Pentapetalae</taxon>
        <taxon>asterids</taxon>
        <taxon>lamiids</taxon>
        <taxon>Lamiales</taxon>
        <taxon>Orobanchaceae</taxon>
        <taxon>Buchnereae</taxon>
        <taxon>Striga</taxon>
    </lineage>
</organism>
<name>A0A5A7R1H6_STRAF</name>
<dbReference type="OrthoDB" id="2975936at2759"/>
<sequence length="184" mass="21061">MQNTRKDYSREFSSLLTQEDDGDYVLSRTNFLGYESKMVGLSDEFDHLREKVVRRISVEVDHQHFLLSGMAGIGKTTLAKRIFQVPSVSNQFDLRLWVPIGSRYRLEEILRCIMGQVSGDRETLPERGLAEFVSGKLKSKSYLVVLDDIKVHQVWYELKKLFPDNKNGSQVLVTTTTGKIILSS</sequence>
<accession>A0A5A7R1H6</accession>
<protein>
    <submittedName>
        <fullName evidence="3">NBS-coding resistance gene protein</fullName>
    </submittedName>
</protein>
<dbReference type="Proteomes" id="UP000325081">
    <property type="component" value="Unassembled WGS sequence"/>
</dbReference>
<dbReference type="InterPro" id="IPR002182">
    <property type="entry name" value="NB-ARC"/>
</dbReference>
<evidence type="ECO:0000256" key="1">
    <source>
        <dbReference type="ARBA" id="ARBA00022821"/>
    </source>
</evidence>
<dbReference type="Gene3D" id="3.40.50.300">
    <property type="entry name" value="P-loop containing nucleotide triphosphate hydrolases"/>
    <property type="match status" value="1"/>
</dbReference>
<evidence type="ECO:0000313" key="3">
    <source>
        <dbReference type="EMBL" id="GER51172.1"/>
    </source>
</evidence>
<keyword evidence="1" id="KW-0611">Plant defense</keyword>
<evidence type="ECO:0000259" key="2">
    <source>
        <dbReference type="Pfam" id="PF00931"/>
    </source>
</evidence>
<reference evidence="4" key="1">
    <citation type="journal article" date="2019" name="Curr. Biol.">
        <title>Genome Sequence of Striga asiatica Provides Insight into the Evolution of Plant Parasitism.</title>
        <authorList>
            <person name="Yoshida S."/>
            <person name="Kim S."/>
            <person name="Wafula E.K."/>
            <person name="Tanskanen J."/>
            <person name="Kim Y.M."/>
            <person name="Honaas L."/>
            <person name="Yang Z."/>
            <person name="Spallek T."/>
            <person name="Conn C.E."/>
            <person name="Ichihashi Y."/>
            <person name="Cheong K."/>
            <person name="Cui S."/>
            <person name="Der J.P."/>
            <person name="Gundlach H."/>
            <person name="Jiao Y."/>
            <person name="Hori C."/>
            <person name="Ishida J.K."/>
            <person name="Kasahara H."/>
            <person name="Kiba T."/>
            <person name="Kim M.S."/>
            <person name="Koo N."/>
            <person name="Laohavisit A."/>
            <person name="Lee Y.H."/>
            <person name="Lumba S."/>
            <person name="McCourt P."/>
            <person name="Mortimer J.C."/>
            <person name="Mutuku J.M."/>
            <person name="Nomura T."/>
            <person name="Sasaki-Sekimoto Y."/>
            <person name="Seto Y."/>
            <person name="Wang Y."/>
            <person name="Wakatake T."/>
            <person name="Sakakibara H."/>
            <person name="Demura T."/>
            <person name="Yamaguchi S."/>
            <person name="Yoneyama K."/>
            <person name="Manabe R.I."/>
            <person name="Nelson D.C."/>
            <person name="Schulman A.H."/>
            <person name="Timko M.P."/>
            <person name="dePamphilis C.W."/>
            <person name="Choi D."/>
            <person name="Shirasu K."/>
        </authorList>
    </citation>
    <scope>NUCLEOTIDE SEQUENCE [LARGE SCALE GENOMIC DNA]</scope>
    <source>
        <strain evidence="4">cv. UVA1</strain>
    </source>
</reference>
<dbReference type="SUPFAM" id="SSF52540">
    <property type="entry name" value="P-loop containing nucleoside triphosphate hydrolases"/>
    <property type="match status" value="1"/>
</dbReference>
<dbReference type="PRINTS" id="PR00364">
    <property type="entry name" value="DISEASERSIST"/>
</dbReference>
<dbReference type="GO" id="GO:0006952">
    <property type="term" value="P:defense response"/>
    <property type="evidence" value="ECO:0007669"/>
    <property type="project" value="UniProtKB-KW"/>
</dbReference>
<dbReference type="PANTHER" id="PTHR36766">
    <property type="entry name" value="PLANT BROAD-SPECTRUM MILDEW RESISTANCE PROTEIN RPW8"/>
    <property type="match status" value="1"/>
</dbReference>
<dbReference type="EMBL" id="BKCP01009549">
    <property type="protein sequence ID" value="GER51172.1"/>
    <property type="molecule type" value="Genomic_DNA"/>
</dbReference>
<gene>
    <name evidence="3" type="ORF">STAS_28536</name>
</gene>
<dbReference type="GO" id="GO:0043531">
    <property type="term" value="F:ADP binding"/>
    <property type="evidence" value="ECO:0007669"/>
    <property type="project" value="InterPro"/>
</dbReference>
<dbReference type="InterPro" id="IPR027417">
    <property type="entry name" value="P-loop_NTPase"/>
</dbReference>
<evidence type="ECO:0000313" key="4">
    <source>
        <dbReference type="Proteomes" id="UP000325081"/>
    </source>
</evidence>
<dbReference type="AlphaFoldDB" id="A0A5A7R1H6"/>